<evidence type="ECO:0008006" key="4">
    <source>
        <dbReference type="Google" id="ProtNLM"/>
    </source>
</evidence>
<evidence type="ECO:0000256" key="1">
    <source>
        <dbReference type="SAM" id="MobiDB-lite"/>
    </source>
</evidence>
<reference evidence="3" key="1">
    <citation type="journal article" date="2017" name="Genome Biol. Evol.">
        <title>The complete genome sequence of the phytopathogenic fungus Sclerotinia sclerotiorum reveals insights into the genome architecture of broad host range pathogens.</title>
        <authorList>
            <person name="Derbyshire M."/>
            <person name="Denton-Giles M."/>
            <person name="Hegedus D."/>
            <person name="Seifbarghy S."/>
            <person name="Rollins J."/>
            <person name="van Kan J."/>
            <person name="Seidl M.F."/>
            <person name="Faino L."/>
            <person name="Mbengue M."/>
            <person name="Navaud O."/>
            <person name="Raffaele S."/>
            <person name="Hammond-Kosack K."/>
            <person name="Heard S."/>
            <person name="Oliver R."/>
        </authorList>
    </citation>
    <scope>NUCLEOTIDE SEQUENCE [LARGE SCALE GENOMIC DNA]</scope>
    <source>
        <strain evidence="3">ATCC 18683 / 1980 / Ss-1</strain>
    </source>
</reference>
<evidence type="ECO:0000313" key="3">
    <source>
        <dbReference type="Proteomes" id="UP000177798"/>
    </source>
</evidence>
<protein>
    <recommendedName>
        <fullName evidence="4">F-box domain-containing protein</fullName>
    </recommendedName>
</protein>
<organism evidence="2 3">
    <name type="scientific">Sclerotinia sclerotiorum (strain ATCC 18683 / 1980 / Ss-1)</name>
    <name type="common">White mold</name>
    <name type="synonym">Whetzelinia sclerotiorum</name>
    <dbReference type="NCBI Taxonomy" id="665079"/>
    <lineage>
        <taxon>Eukaryota</taxon>
        <taxon>Fungi</taxon>
        <taxon>Dikarya</taxon>
        <taxon>Ascomycota</taxon>
        <taxon>Pezizomycotina</taxon>
        <taxon>Leotiomycetes</taxon>
        <taxon>Helotiales</taxon>
        <taxon>Sclerotiniaceae</taxon>
        <taxon>Sclerotinia</taxon>
    </lineage>
</organism>
<proteinExistence type="predicted"/>
<dbReference type="InterPro" id="IPR038883">
    <property type="entry name" value="AN11006-like"/>
</dbReference>
<dbReference type="PANTHER" id="PTHR42085:SF2">
    <property type="entry name" value="F-BOX DOMAIN-CONTAINING PROTEIN"/>
    <property type="match status" value="1"/>
</dbReference>
<dbReference type="OrthoDB" id="62952at2759"/>
<dbReference type="EMBL" id="CP017826">
    <property type="protein sequence ID" value="APA14477.1"/>
    <property type="molecule type" value="Genomic_DNA"/>
</dbReference>
<dbReference type="PANTHER" id="PTHR42085">
    <property type="entry name" value="F-BOX DOMAIN-CONTAINING PROTEIN"/>
    <property type="match status" value="1"/>
</dbReference>
<dbReference type="Proteomes" id="UP000177798">
    <property type="component" value="Chromosome 13"/>
</dbReference>
<dbReference type="VEuPathDB" id="FungiDB:sscle_13g092470"/>
<evidence type="ECO:0000313" key="2">
    <source>
        <dbReference type="EMBL" id="APA14477.1"/>
    </source>
</evidence>
<sequence length="258" mass="30141">MLRYHYSSEHYQPCLNLVPPSSRRPTSWEVKYHQKQLVEKRVSSSNPKGVNPKRRNQTKNATDISNVTESQPRVTFPHLPFEVREMIYSFIMIKENPIQITSPMDTLPHKHPEKKNRTPLKGGLALLQVSKAMHQDAAQNFYEHNNFVIGSPIKHMQYAARFVKGCRSSIHPNHHGLQSFLSRVPRFYINCIRELTILTSVAILTEPYYCACPGQPVRHHLPRSIMTHFQNMIVMVVKRFPSLRIYSQSHIYTCRRRK</sequence>
<dbReference type="AlphaFoldDB" id="A0A1D9QHQ4"/>
<feature type="region of interest" description="Disordered" evidence="1">
    <location>
        <begin position="39"/>
        <end position="64"/>
    </location>
</feature>
<name>A0A1D9QHQ4_SCLS1</name>
<gene>
    <name evidence="2" type="ORF">sscle_13g092470</name>
</gene>
<accession>A0A1D9QHQ4</accession>